<reference evidence="3 4" key="1">
    <citation type="submission" date="2020-05" db="EMBL/GenBank/DDBJ databases">
        <title>Complete genome sequence of Gemmatimonas greenlandica TET16.</title>
        <authorList>
            <person name="Zeng Y."/>
        </authorList>
    </citation>
    <scope>NUCLEOTIDE SEQUENCE [LARGE SCALE GENOMIC DNA]</scope>
    <source>
        <strain evidence="3 4">TET16</strain>
    </source>
</reference>
<feature type="transmembrane region" description="Helical" evidence="1">
    <location>
        <begin position="343"/>
        <end position="361"/>
    </location>
</feature>
<dbReference type="PANTHER" id="PTHR36927:SF4">
    <property type="entry name" value="BLR5718 PROTEIN"/>
    <property type="match status" value="1"/>
</dbReference>
<feature type="transmembrane region" description="Helical" evidence="1">
    <location>
        <begin position="176"/>
        <end position="194"/>
    </location>
</feature>
<feature type="transmembrane region" description="Helical" evidence="1">
    <location>
        <begin position="206"/>
        <end position="226"/>
    </location>
</feature>
<feature type="transmembrane region" description="Helical" evidence="1">
    <location>
        <begin position="93"/>
        <end position="112"/>
    </location>
</feature>
<keyword evidence="1" id="KW-1133">Transmembrane helix</keyword>
<keyword evidence="1" id="KW-0472">Membrane</keyword>
<keyword evidence="3" id="KW-0012">Acyltransferase</keyword>
<feature type="transmembrane region" description="Helical" evidence="1">
    <location>
        <begin position="48"/>
        <end position="72"/>
    </location>
</feature>
<sequence length="371" mass="41119">MNARTFFIDRLRVVLSALVIVFHTAIVYGAAGGWYWREVDDLARPLSLVLTVFCAVCQSFFMGFFFLLAGYFSPPSLARKGVRAFVIDRLLRLGIPLLFYGFVVGTATSAMVRSSLGPEFFSLWLGMIRRGVFNVGPLWFAEALLVFTAGFTVWSLVFSGRERDERPAQVPSPRRWVVWAVLVGVGALVIRAWFPLGRDVAGMNLGYFSSYVFLFVFGCIAWDHRWLERIERKHARPWGWLSLAVVPVLPIVAISTGVFSGAGSALAGGQSAADIVYAFWDPLVAWGIIAVLLWQFRVRCNAPSARWDRWASRAYAAYIIHPAVVVGVSMSAHALALPTFLKFLLVSTIAVVSSFAIAGVMRRMPGAQHVL</sequence>
<organism evidence="3 4">
    <name type="scientific">Gemmatimonas groenlandica</name>
    <dbReference type="NCBI Taxonomy" id="2732249"/>
    <lineage>
        <taxon>Bacteria</taxon>
        <taxon>Pseudomonadati</taxon>
        <taxon>Gemmatimonadota</taxon>
        <taxon>Gemmatimonadia</taxon>
        <taxon>Gemmatimonadales</taxon>
        <taxon>Gemmatimonadaceae</taxon>
        <taxon>Gemmatimonas</taxon>
    </lineage>
</organism>
<gene>
    <name evidence="3" type="ORF">HKW67_09255</name>
</gene>
<keyword evidence="4" id="KW-1185">Reference proteome</keyword>
<feature type="transmembrane region" description="Helical" evidence="1">
    <location>
        <begin position="132"/>
        <end position="156"/>
    </location>
</feature>
<dbReference type="InterPro" id="IPR002656">
    <property type="entry name" value="Acyl_transf_3_dom"/>
</dbReference>
<dbReference type="RefSeq" id="WP_171225115.1">
    <property type="nucleotide sequence ID" value="NZ_CP053085.1"/>
</dbReference>
<feature type="transmembrane region" description="Helical" evidence="1">
    <location>
        <begin position="12"/>
        <end position="36"/>
    </location>
</feature>
<dbReference type="KEGG" id="ggr:HKW67_09255"/>
<feature type="transmembrane region" description="Helical" evidence="1">
    <location>
        <begin position="238"/>
        <end position="263"/>
    </location>
</feature>
<dbReference type="GO" id="GO:0016747">
    <property type="term" value="F:acyltransferase activity, transferring groups other than amino-acyl groups"/>
    <property type="evidence" value="ECO:0007669"/>
    <property type="project" value="InterPro"/>
</dbReference>
<accession>A0A6M4IKX4</accession>
<keyword evidence="3" id="KW-0808">Transferase</keyword>
<dbReference type="InterPro" id="IPR050623">
    <property type="entry name" value="Glucan_succinyl_AcylTrfase"/>
</dbReference>
<keyword evidence="1" id="KW-0812">Transmembrane</keyword>
<dbReference type="Pfam" id="PF01757">
    <property type="entry name" value="Acyl_transf_3"/>
    <property type="match status" value="1"/>
</dbReference>
<feature type="transmembrane region" description="Helical" evidence="1">
    <location>
        <begin position="275"/>
        <end position="294"/>
    </location>
</feature>
<feature type="transmembrane region" description="Helical" evidence="1">
    <location>
        <begin position="315"/>
        <end position="337"/>
    </location>
</feature>
<protein>
    <submittedName>
        <fullName evidence="3">Acyltransferase family protein</fullName>
    </submittedName>
</protein>
<name>A0A6M4IKX4_9BACT</name>
<evidence type="ECO:0000313" key="4">
    <source>
        <dbReference type="Proteomes" id="UP000500938"/>
    </source>
</evidence>
<dbReference type="AlphaFoldDB" id="A0A6M4IKX4"/>
<dbReference type="EMBL" id="CP053085">
    <property type="protein sequence ID" value="QJR35684.1"/>
    <property type="molecule type" value="Genomic_DNA"/>
</dbReference>
<evidence type="ECO:0000259" key="2">
    <source>
        <dbReference type="Pfam" id="PF01757"/>
    </source>
</evidence>
<evidence type="ECO:0000256" key="1">
    <source>
        <dbReference type="SAM" id="Phobius"/>
    </source>
</evidence>
<proteinExistence type="predicted"/>
<evidence type="ECO:0000313" key="3">
    <source>
        <dbReference type="EMBL" id="QJR35684.1"/>
    </source>
</evidence>
<dbReference type="PANTHER" id="PTHR36927">
    <property type="entry name" value="BLR4337 PROTEIN"/>
    <property type="match status" value="1"/>
</dbReference>
<feature type="domain" description="Acyltransferase 3" evidence="2">
    <location>
        <begin position="7"/>
        <end position="358"/>
    </location>
</feature>
<dbReference type="Proteomes" id="UP000500938">
    <property type="component" value="Chromosome"/>
</dbReference>